<feature type="transmembrane region" description="Helical" evidence="6">
    <location>
        <begin position="246"/>
        <end position="271"/>
    </location>
</feature>
<evidence type="ECO:0000256" key="5">
    <source>
        <dbReference type="ARBA" id="ARBA00023136"/>
    </source>
</evidence>
<proteinExistence type="predicted"/>
<dbReference type="GO" id="GO:0015658">
    <property type="term" value="F:branched-chain amino acid transmembrane transporter activity"/>
    <property type="evidence" value="ECO:0007669"/>
    <property type="project" value="InterPro"/>
</dbReference>
<protein>
    <submittedName>
        <fullName evidence="7">ABC-type transporter, permease component</fullName>
    </submittedName>
</protein>
<gene>
    <name evidence="7" type="ORF">CBM2634_B80034</name>
</gene>
<evidence type="ECO:0000256" key="4">
    <source>
        <dbReference type="ARBA" id="ARBA00022989"/>
    </source>
</evidence>
<dbReference type="Proteomes" id="UP000256805">
    <property type="component" value="Unassembled WGS sequence"/>
</dbReference>
<comment type="subcellular location">
    <subcellularLocation>
        <location evidence="1">Cell membrane</location>
        <topology evidence="1">Multi-pass membrane protein</topology>
    </subcellularLocation>
</comment>
<dbReference type="AlphaFoldDB" id="A0A375JA19"/>
<feature type="transmembrane region" description="Helical" evidence="6">
    <location>
        <begin position="85"/>
        <end position="104"/>
    </location>
</feature>
<reference evidence="7 8" key="1">
    <citation type="submission" date="2018-01" db="EMBL/GenBank/DDBJ databases">
        <authorList>
            <person name="Gaut B.S."/>
            <person name="Morton B.R."/>
            <person name="Clegg M.T."/>
            <person name="Duvall M.R."/>
        </authorList>
    </citation>
    <scope>NUCLEOTIDE SEQUENCE [LARGE SCALE GENOMIC DNA]</scope>
    <source>
        <strain evidence="7">Cupriavidus taiwanensis cmp 52</strain>
    </source>
</reference>
<feature type="transmembrane region" description="Helical" evidence="6">
    <location>
        <begin position="111"/>
        <end position="133"/>
    </location>
</feature>
<name>A0A375JA19_9BURK</name>
<dbReference type="GO" id="GO:0005886">
    <property type="term" value="C:plasma membrane"/>
    <property type="evidence" value="ECO:0007669"/>
    <property type="project" value="UniProtKB-SubCell"/>
</dbReference>
<organism evidence="7 8">
    <name type="scientific">Cupriavidus taiwanensis</name>
    <dbReference type="NCBI Taxonomy" id="164546"/>
    <lineage>
        <taxon>Bacteria</taxon>
        <taxon>Pseudomonadati</taxon>
        <taxon>Pseudomonadota</taxon>
        <taxon>Betaproteobacteria</taxon>
        <taxon>Burkholderiales</taxon>
        <taxon>Burkholderiaceae</taxon>
        <taxon>Cupriavidus</taxon>
    </lineage>
</organism>
<dbReference type="PANTHER" id="PTHR30482:SF17">
    <property type="entry name" value="ABC TRANSPORTER ATP-BINDING PROTEIN"/>
    <property type="match status" value="1"/>
</dbReference>
<dbReference type="InterPro" id="IPR043428">
    <property type="entry name" value="LivM-like"/>
</dbReference>
<evidence type="ECO:0000313" key="7">
    <source>
        <dbReference type="EMBL" id="SPS02034.1"/>
    </source>
</evidence>
<dbReference type="EMBL" id="OVTA01000049">
    <property type="protein sequence ID" value="SPS02034.1"/>
    <property type="molecule type" value="Genomic_DNA"/>
</dbReference>
<feature type="transmembrane region" description="Helical" evidence="6">
    <location>
        <begin position="209"/>
        <end position="234"/>
    </location>
</feature>
<keyword evidence="5 6" id="KW-0472">Membrane</keyword>
<feature type="transmembrane region" description="Helical" evidence="6">
    <location>
        <begin position="12"/>
        <end position="33"/>
    </location>
</feature>
<keyword evidence="4 6" id="KW-1133">Transmembrane helix</keyword>
<feature type="transmembrane region" description="Helical" evidence="6">
    <location>
        <begin position="159"/>
        <end position="179"/>
    </location>
</feature>
<evidence type="ECO:0000313" key="8">
    <source>
        <dbReference type="Proteomes" id="UP000256805"/>
    </source>
</evidence>
<feature type="transmembrane region" description="Helical" evidence="6">
    <location>
        <begin position="40"/>
        <end position="65"/>
    </location>
</feature>
<keyword evidence="2" id="KW-1003">Cell membrane</keyword>
<dbReference type="PANTHER" id="PTHR30482">
    <property type="entry name" value="HIGH-AFFINITY BRANCHED-CHAIN AMINO ACID TRANSPORT SYSTEM PERMEASE"/>
    <property type="match status" value="1"/>
</dbReference>
<evidence type="ECO:0000256" key="1">
    <source>
        <dbReference type="ARBA" id="ARBA00004651"/>
    </source>
</evidence>
<dbReference type="CDD" id="cd06581">
    <property type="entry name" value="TM_PBP1_LivM_like"/>
    <property type="match status" value="1"/>
</dbReference>
<evidence type="ECO:0000256" key="6">
    <source>
        <dbReference type="SAM" id="Phobius"/>
    </source>
</evidence>
<keyword evidence="3 6" id="KW-0812">Transmembrane</keyword>
<evidence type="ECO:0000256" key="3">
    <source>
        <dbReference type="ARBA" id="ARBA00022692"/>
    </source>
</evidence>
<dbReference type="RefSeq" id="WP_116384637.1">
    <property type="nucleotide sequence ID" value="NZ_LS483234.1"/>
</dbReference>
<dbReference type="Pfam" id="PF02653">
    <property type="entry name" value="BPD_transp_2"/>
    <property type="match status" value="1"/>
</dbReference>
<dbReference type="InterPro" id="IPR001851">
    <property type="entry name" value="ABC_transp_permease"/>
</dbReference>
<sequence length="347" mass="36505">MASPTCATRPLLAYGLLLAALLLAPWLGAYPVLVMKLLCFALFACAFNLLLGYTGLVSFGHAAFFGGAAYACGYAMKSLQLTPELALLAGTAFGALLGLVFGALAIRRQGIYFAMITLALAQMFYFFCLQAPVTGGEDGMQAVPRGELFGVLPLASDHTMYYVVLAITVAAFLAIMRIVNSPFGQILRAIKENEPRAVSLGYDADRFKLLAFVLSSALAGLAGALKTLVLGFATLTDVHWMMSGSVILMTLVGGMGTLSGPLVGALVIVALENKLGDAGNALAEMTGIGWFDTLGESVSMVTGLIFVVCVLTFRRGIMGEILARWQARPTLRHSAAPTPGTARTSQG</sequence>
<evidence type="ECO:0000256" key="2">
    <source>
        <dbReference type="ARBA" id="ARBA00022475"/>
    </source>
</evidence>
<accession>A0A375JA19</accession>